<dbReference type="PANTHER" id="PTHR46623">
    <property type="entry name" value="CARBOXYMETHYLENEBUTENOLIDASE-RELATED"/>
    <property type="match status" value="1"/>
</dbReference>
<dbReference type="InterPro" id="IPR029058">
    <property type="entry name" value="AB_hydrolase_fold"/>
</dbReference>
<sequence>MLKHCNDSNVAVVLIHEIYGINDHMKYATQMITAQGYDVYCPNLLNREAFHYNGEKETYQYCRNEIGFEQAKQFSATLKKKYETVVFWGYSVGATVAWLCSEYDGIGAAAIGYYGSRIRDYTDLRPKMSVRLLFAEQEASVDVHQLTERLSCTSGVNIEMGEGAHGFANPFSRFYHPESEKRALDWSFKFIETIWTGEK</sequence>
<evidence type="ECO:0000313" key="2">
    <source>
        <dbReference type="EMBL" id="MED5052875.1"/>
    </source>
</evidence>
<dbReference type="GO" id="GO:0016787">
    <property type="term" value="F:hydrolase activity"/>
    <property type="evidence" value="ECO:0007669"/>
    <property type="project" value="UniProtKB-KW"/>
</dbReference>
<feature type="domain" description="Dienelactone hydrolase" evidence="1">
    <location>
        <begin position="10"/>
        <end position="193"/>
    </location>
</feature>
<evidence type="ECO:0000313" key="3">
    <source>
        <dbReference type="Proteomes" id="UP001339962"/>
    </source>
</evidence>
<name>A0ABD5IWZ9_9BACL</name>
<dbReference type="Proteomes" id="UP001339962">
    <property type="component" value="Unassembled WGS sequence"/>
</dbReference>
<proteinExistence type="predicted"/>
<dbReference type="InterPro" id="IPR002925">
    <property type="entry name" value="Dienelactn_hydro"/>
</dbReference>
<dbReference type="Gene3D" id="3.40.50.1820">
    <property type="entry name" value="alpha/beta hydrolase"/>
    <property type="match status" value="1"/>
</dbReference>
<comment type="caution">
    <text evidence="2">The sequence shown here is derived from an EMBL/GenBank/DDBJ whole genome shotgun (WGS) entry which is preliminary data.</text>
</comment>
<dbReference type="InterPro" id="IPR051049">
    <property type="entry name" value="Dienelactone_hydrolase-like"/>
</dbReference>
<keyword evidence="2" id="KW-0378">Hydrolase</keyword>
<accession>A0ABD5IWZ9</accession>
<dbReference type="Pfam" id="PF01738">
    <property type="entry name" value="DLH"/>
    <property type="match status" value="1"/>
</dbReference>
<evidence type="ECO:0000259" key="1">
    <source>
        <dbReference type="Pfam" id="PF01738"/>
    </source>
</evidence>
<dbReference type="PANTHER" id="PTHR46623:SF6">
    <property type="entry name" value="ALPHA_BETA-HYDROLASES SUPERFAMILY PROTEIN"/>
    <property type="match status" value="1"/>
</dbReference>
<dbReference type="SUPFAM" id="SSF53474">
    <property type="entry name" value="alpha/beta-Hydrolases"/>
    <property type="match status" value="1"/>
</dbReference>
<dbReference type="RefSeq" id="WP_328219110.1">
    <property type="nucleotide sequence ID" value="NZ_JARTLI010000036.1"/>
</dbReference>
<gene>
    <name evidence="2" type="ORF">P9850_13775</name>
</gene>
<reference evidence="2 3" key="1">
    <citation type="submission" date="2023-03" db="EMBL/GenBank/DDBJ databases">
        <title>Bacillus Genome Sequencing.</title>
        <authorList>
            <person name="Dunlap C."/>
        </authorList>
    </citation>
    <scope>NUCLEOTIDE SEQUENCE [LARGE SCALE GENOMIC DNA]</scope>
    <source>
        <strain evidence="2 3">NRS-38</strain>
    </source>
</reference>
<protein>
    <submittedName>
        <fullName evidence="2">Dienelactone hydrolase family protein</fullName>
    </submittedName>
</protein>
<dbReference type="EMBL" id="JARTLI010000036">
    <property type="protein sequence ID" value="MED5052875.1"/>
    <property type="molecule type" value="Genomic_DNA"/>
</dbReference>
<organism evidence="2 3">
    <name type="scientific">Anoxybacteroides rupiense</name>
    <dbReference type="NCBI Taxonomy" id="311460"/>
    <lineage>
        <taxon>Bacteria</taxon>
        <taxon>Bacillati</taxon>
        <taxon>Bacillota</taxon>
        <taxon>Bacilli</taxon>
        <taxon>Bacillales</taxon>
        <taxon>Anoxybacillaceae</taxon>
        <taxon>Anoxybacteroides</taxon>
    </lineage>
</organism>
<dbReference type="AlphaFoldDB" id="A0ABD5IWZ9"/>